<dbReference type="AlphaFoldDB" id="A0A5C3Q243"/>
<dbReference type="EMBL" id="ML178880">
    <property type="protein sequence ID" value="TFK95596.1"/>
    <property type="molecule type" value="Genomic_DNA"/>
</dbReference>
<dbReference type="PRINTS" id="PR00092">
    <property type="entry name" value="TYROSINASE"/>
</dbReference>
<feature type="chain" id="PRO_5022872719" evidence="3">
    <location>
        <begin position="18"/>
        <end position="353"/>
    </location>
</feature>
<dbReference type="InterPro" id="IPR008922">
    <property type="entry name" value="Di-copper_centre_dom_sf"/>
</dbReference>
<organism evidence="6 7">
    <name type="scientific">Pterulicium gracile</name>
    <dbReference type="NCBI Taxonomy" id="1884261"/>
    <lineage>
        <taxon>Eukaryota</taxon>
        <taxon>Fungi</taxon>
        <taxon>Dikarya</taxon>
        <taxon>Basidiomycota</taxon>
        <taxon>Agaricomycotina</taxon>
        <taxon>Agaricomycetes</taxon>
        <taxon>Agaricomycetidae</taxon>
        <taxon>Agaricales</taxon>
        <taxon>Pleurotineae</taxon>
        <taxon>Pterulaceae</taxon>
        <taxon>Pterulicium</taxon>
    </lineage>
</organism>
<evidence type="ECO:0000259" key="4">
    <source>
        <dbReference type="PROSITE" id="PS00497"/>
    </source>
</evidence>
<dbReference type="STRING" id="1884261.A0A5C3Q243"/>
<dbReference type="InterPro" id="IPR050316">
    <property type="entry name" value="Tyrosinase/Hemocyanin"/>
</dbReference>
<dbReference type="GO" id="GO:0016491">
    <property type="term" value="F:oxidoreductase activity"/>
    <property type="evidence" value="ECO:0007669"/>
    <property type="project" value="InterPro"/>
</dbReference>
<evidence type="ECO:0000259" key="5">
    <source>
        <dbReference type="PROSITE" id="PS00498"/>
    </source>
</evidence>
<keyword evidence="1" id="KW-0479">Metal-binding</keyword>
<reference evidence="6 7" key="1">
    <citation type="journal article" date="2019" name="Nat. Ecol. Evol.">
        <title>Megaphylogeny resolves global patterns of mushroom evolution.</title>
        <authorList>
            <person name="Varga T."/>
            <person name="Krizsan K."/>
            <person name="Foldi C."/>
            <person name="Dima B."/>
            <person name="Sanchez-Garcia M."/>
            <person name="Sanchez-Ramirez S."/>
            <person name="Szollosi G.J."/>
            <person name="Szarkandi J.G."/>
            <person name="Papp V."/>
            <person name="Albert L."/>
            <person name="Andreopoulos W."/>
            <person name="Angelini C."/>
            <person name="Antonin V."/>
            <person name="Barry K.W."/>
            <person name="Bougher N.L."/>
            <person name="Buchanan P."/>
            <person name="Buyck B."/>
            <person name="Bense V."/>
            <person name="Catcheside P."/>
            <person name="Chovatia M."/>
            <person name="Cooper J."/>
            <person name="Damon W."/>
            <person name="Desjardin D."/>
            <person name="Finy P."/>
            <person name="Geml J."/>
            <person name="Haridas S."/>
            <person name="Hughes K."/>
            <person name="Justo A."/>
            <person name="Karasinski D."/>
            <person name="Kautmanova I."/>
            <person name="Kiss B."/>
            <person name="Kocsube S."/>
            <person name="Kotiranta H."/>
            <person name="LaButti K.M."/>
            <person name="Lechner B.E."/>
            <person name="Liimatainen K."/>
            <person name="Lipzen A."/>
            <person name="Lukacs Z."/>
            <person name="Mihaltcheva S."/>
            <person name="Morgado L.N."/>
            <person name="Niskanen T."/>
            <person name="Noordeloos M.E."/>
            <person name="Ohm R.A."/>
            <person name="Ortiz-Santana B."/>
            <person name="Ovrebo C."/>
            <person name="Racz N."/>
            <person name="Riley R."/>
            <person name="Savchenko A."/>
            <person name="Shiryaev A."/>
            <person name="Soop K."/>
            <person name="Spirin V."/>
            <person name="Szebenyi C."/>
            <person name="Tomsovsky M."/>
            <person name="Tulloss R.E."/>
            <person name="Uehling J."/>
            <person name="Grigoriev I.V."/>
            <person name="Vagvolgyi C."/>
            <person name="Papp T."/>
            <person name="Martin F.M."/>
            <person name="Miettinen O."/>
            <person name="Hibbett D.S."/>
            <person name="Nagy L.G."/>
        </authorList>
    </citation>
    <scope>NUCLEOTIDE SEQUENCE [LARGE SCALE GENOMIC DNA]</scope>
    <source>
        <strain evidence="6 7">CBS 309.79</strain>
    </source>
</reference>
<gene>
    <name evidence="6" type="ORF">BDV98DRAFT_641306</name>
</gene>
<evidence type="ECO:0000256" key="1">
    <source>
        <dbReference type="ARBA" id="ARBA00022723"/>
    </source>
</evidence>
<dbReference type="Gene3D" id="1.10.1280.10">
    <property type="entry name" value="Di-copper center containing domain from catechol oxidase"/>
    <property type="match status" value="1"/>
</dbReference>
<proteinExistence type="predicted"/>
<protein>
    <submittedName>
        <fullName evidence="6">Di-copper centre-containing protein</fullName>
    </submittedName>
</protein>
<dbReference type="Proteomes" id="UP000305067">
    <property type="component" value="Unassembled WGS sequence"/>
</dbReference>
<dbReference type="OrthoDB" id="6132182at2759"/>
<dbReference type="PANTHER" id="PTHR11474:SF126">
    <property type="entry name" value="TYROSINASE-LIKE PROTEIN TYR-1-RELATED"/>
    <property type="match status" value="1"/>
</dbReference>
<dbReference type="SUPFAM" id="SSF48056">
    <property type="entry name" value="Di-copper centre-containing domain"/>
    <property type="match status" value="1"/>
</dbReference>
<feature type="signal peptide" evidence="3">
    <location>
        <begin position="1"/>
        <end position="17"/>
    </location>
</feature>
<sequence length="353" mass="39505">MLLTFILLVPLFFQTFATPVETPTRRLDLCIIPSVRKEWRSFSTREKTEYFKAFKCLANKPHDKRLSPNPPTPGVPVNASASLFDDLVYVHSNQLEKIHMSAIFLPFHRWFLNTVEQRLRKDCGYRGPMGYWDWTKDASSGIQKSSIFDGNRDSGLGSFGKASNGFVVTDGAWGGQQVAYPTPHTIVRNFTATPFREGRMQPEFINKPNQNVNDAVKVSVVNDVVKGNKGDFVKFYNQFDELEGFHSGVHFAMGGDMGDTSYSPNDPLFFLHHGMLDRVWAMWQNQHPSNKKAFGGGSTWALQSAEAWKTFGPAGMPPNIGPSARIPNVGMGDSVTVADILDIRGGYLCYSYL</sequence>
<keyword evidence="7" id="KW-1185">Reference proteome</keyword>
<dbReference type="Pfam" id="PF00264">
    <property type="entry name" value="Tyrosinase"/>
    <property type="match status" value="1"/>
</dbReference>
<feature type="domain" description="Tyrosinase copper-binding" evidence="5">
    <location>
        <begin position="266"/>
        <end position="277"/>
    </location>
</feature>
<evidence type="ECO:0000313" key="7">
    <source>
        <dbReference type="Proteomes" id="UP000305067"/>
    </source>
</evidence>
<evidence type="ECO:0000256" key="3">
    <source>
        <dbReference type="SAM" id="SignalP"/>
    </source>
</evidence>
<dbReference type="InterPro" id="IPR002227">
    <property type="entry name" value="Tyrosinase_Cu-bd"/>
</dbReference>
<dbReference type="GO" id="GO:0046872">
    <property type="term" value="F:metal ion binding"/>
    <property type="evidence" value="ECO:0007669"/>
    <property type="project" value="UniProtKB-KW"/>
</dbReference>
<feature type="domain" description="Tyrosinase copper-binding" evidence="4">
    <location>
        <begin position="99"/>
        <end position="116"/>
    </location>
</feature>
<keyword evidence="2" id="KW-0186">Copper</keyword>
<dbReference type="PANTHER" id="PTHR11474">
    <property type="entry name" value="TYROSINASE FAMILY MEMBER"/>
    <property type="match status" value="1"/>
</dbReference>
<keyword evidence="3" id="KW-0732">Signal</keyword>
<evidence type="ECO:0000313" key="6">
    <source>
        <dbReference type="EMBL" id="TFK95596.1"/>
    </source>
</evidence>
<dbReference type="PROSITE" id="PS00497">
    <property type="entry name" value="TYROSINASE_1"/>
    <property type="match status" value="1"/>
</dbReference>
<dbReference type="PROSITE" id="PS00498">
    <property type="entry name" value="TYROSINASE_2"/>
    <property type="match status" value="1"/>
</dbReference>
<accession>A0A5C3Q243</accession>
<evidence type="ECO:0000256" key="2">
    <source>
        <dbReference type="ARBA" id="ARBA00023008"/>
    </source>
</evidence>
<name>A0A5C3Q243_9AGAR</name>